<reference evidence="1 2" key="1">
    <citation type="journal article" date="2006" name="Proc. Natl. Acad. Sci. U.S.A.">
        <title>Burkholderia xenovorans LB400 harbors a multi-replicon, 9.73-Mbp genome shaped for versatility.</title>
        <authorList>
            <person name="Chain P.S."/>
            <person name="Denef V.J."/>
            <person name="Konstantinidis K.T."/>
            <person name="Vergez L.M."/>
            <person name="Agullo L."/>
            <person name="Reyes V.L."/>
            <person name="Hauser L."/>
            <person name="Cordova M."/>
            <person name="Gomez L."/>
            <person name="Gonzalez M."/>
            <person name="Land M."/>
            <person name="Lao V."/>
            <person name="Larimer F."/>
            <person name="LiPuma J.J."/>
            <person name="Mahenthiralingam E."/>
            <person name="Malfatti S.A."/>
            <person name="Marx C.J."/>
            <person name="Parnell J.J."/>
            <person name="Ramette A."/>
            <person name="Richardson P."/>
            <person name="Seeger M."/>
            <person name="Smith D."/>
            <person name="Spilker T."/>
            <person name="Sul W.J."/>
            <person name="Tsoi T.V."/>
            <person name="Ulrich L.E."/>
            <person name="Zhulin I.B."/>
            <person name="Tiedje J.M."/>
        </authorList>
    </citation>
    <scope>NUCLEOTIDE SEQUENCE [LARGE SCALE GENOMIC DNA]</scope>
    <source>
        <strain evidence="1 2">LB400</strain>
    </source>
</reference>
<dbReference type="eggNOG" id="ENOG5032PCR">
    <property type="taxonomic scope" value="Bacteria"/>
</dbReference>
<keyword evidence="2" id="KW-1185">Reference proteome</keyword>
<dbReference type="AlphaFoldDB" id="Q143X4"/>
<name>Q143X4_PARXL</name>
<organism evidence="1 2">
    <name type="scientific">Paraburkholderia xenovorans (strain LB400)</name>
    <dbReference type="NCBI Taxonomy" id="266265"/>
    <lineage>
        <taxon>Bacteria</taxon>
        <taxon>Pseudomonadati</taxon>
        <taxon>Pseudomonadota</taxon>
        <taxon>Betaproteobacteria</taxon>
        <taxon>Burkholderiales</taxon>
        <taxon>Burkholderiaceae</taxon>
        <taxon>Paraburkholderia</taxon>
    </lineage>
</organism>
<evidence type="ECO:0000313" key="1">
    <source>
        <dbReference type="EMBL" id="ABE29365.1"/>
    </source>
</evidence>
<proteinExistence type="predicted"/>
<dbReference type="KEGG" id="bxe:Bxe_A3624"/>
<dbReference type="EMBL" id="CP000270">
    <property type="protein sequence ID" value="ABE29365.1"/>
    <property type="molecule type" value="Genomic_DNA"/>
</dbReference>
<sequence>MSTICYPERQGWISQALRLSRDANDFCPLIFLEKMLFTKSPWKTPYRIRHDLFSRWRLAGINHIATTFLVRAAEVQPDDPDGYSFIVADPSILVSVLEGYGAAKPRLLAIDWETLVPVSSVWTYTYAEDGRNYLAYADAHGRLHACEPQQPDPLEARNKVLVWAHAGSDAA</sequence>
<gene>
    <name evidence="1" type="ORF">Bxe_A3624</name>
</gene>
<accession>Q143X4</accession>
<evidence type="ECO:0000313" key="2">
    <source>
        <dbReference type="Proteomes" id="UP000001817"/>
    </source>
</evidence>
<dbReference type="RefSeq" id="WP_011487135.1">
    <property type="nucleotide sequence ID" value="NC_007951.1"/>
</dbReference>
<dbReference type="Proteomes" id="UP000001817">
    <property type="component" value="Chromosome 1"/>
</dbReference>
<dbReference type="STRING" id="266265.Bxe_A3624"/>
<dbReference type="OrthoDB" id="9089578at2"/>
<protein>
    <submittedName>
        <fullName evidence="1">Uncharacterized protein</fullName>
    </submittedName>
</protein>